<evidence type="ECO:0000313" key="1">
    <source>
        <dbReference type="EMBL" id="PSR32192.1"/>
    </source>
</evidence>
<comment type="caution">
    <text evidence="1">The sequence shown here is derived from an EMBL/GenBank/DDBJ whole genome shotgun (WGS) entry which is preliminary data.</text>
</comment>
<dbReference type="AlphaFoldDB" id="A0A2T2XCK6"/>
<protein>
    <submittedName>
        <fullName evidence="1">Uncharacterized protein</fullName>
    </submittedName>
</protein>
<gene>
    <name evidence="1" type="ORF">C7B46_15360</name>
</gene>
<accession>A0A2T2XCK6</accession>
<name>A0A2T2XCK6_9FIRM</name>
<sequence length="105" mass="11801">MPLYYHVTPQSNLGRIFLYGLVPQCGTRSADRGDAAAVYLFRSAEAMQDALLNWFGDLFDDDTPLNILAVRLPAHWPTRETPHAPWEVSSLSPIPPRFLQYLGDA</sequence>
<organism evidence="1 2">
    <name type="scientific">Sulfobacillus benefaciens</name>
    <dbReference type="NCBI Taxonomy" id="453960"/>
    <lineage>
        <taxon>Bacteria</taxon>
        <taxon>Bacillati</taxon>
        <taxon>Bacillota</taxon>
        <taxon>Clostridia</taxon>
        <taxon>Eubacteriales</taxon>
        <taxon>Clostridiales Family XVII. Incertae Sedis</taxon>
        <taxon>Sulfobacillus</taxon>
    </lineage>
</organism>
<evidence type="ECO:0000313" key="2">
    <source>
        <dbReference type="Proteomes" id="UP000242972"/>
    </source>
</evidence>
<reference evidence="1 2" key="1">
    <citation type="journal article" date="2014" name="BMC Genomics">
        <title>Comparison of environmental and isolate Sulfobacillus genomes reveals diverse carbon, sulfur, nitrogen, and hydrogen metabolisms.</title>
        <authorList>
            <person name="Justice N.B."/>
            <person name="Norman A."/>
            <person name="Brown C.T."/>
            <person name="Singh A."/>
            <person name="Thomas B.C."/>
            <person name="Banfield J.F."/>
        </authorList>
    </citation>
    <scope>NUCLEOTIDE SEQUENCE [LARGE SCALE GENOMIC DNA]</scope>
    <source>
        <strain evidence="1">AMDSBA4</strain>
    </source>
</reference>
<proteinExistence type="predicted"/>
<dbReference type="EMBL" id="PXYW01000049">
    <property type="protein sequence ID" value="PSR32192.1"/>
    <property type="molecule type" value="Genomic_DNA"/>
</dbReference>
<dbReference type="Proteomes" id="UP000242972">
    <property type="component" value="Unassembled WGS sequence"/>
</dbReference>